<evidence type="ECO:0000313" key="8">
    <source>
        <dbReference type="Proteomes" id="UP001204953"/>
    </source>
</evidence>
<dbReference type="GO" id="GO:0016757">
    <property type="term" value="F:glycosyltransferase activity"/>
    <property type="evidence" value="ECO:0007669"/>
    <property type="project" value="UniProtKB-KW"/>
</dbReference>
<feature type="domain" description="O-GlcNAc transferase C-terminal" evidence="6">
    <location>
        <begin position="7"/>
        <end position="188"/>
    </location>
</feature>
<evidence type="ECO:0000256" key="2">
    <source>
        <dbReference type="ARBA" id="ARBA00022676"/>
    </source>
</evidence>
<evidence type="ECO:0000256" key="1">
    <source>
        <dbReference type="ARBA" id="ARBA00004922"/>
    </source>
</evidence>
<feature type="non-terminal residue" evidence="7">
    <location>
        <position position="242"/>
    </location>
</feature>
<name>A0AAE3GXJ9_9CYAN</name>
<dbReference type="PANTHER" id="PTHR44835:SF1">
    <property type="entry name" value="PROTEIN O-GLCNAC TRANSFERASE"/>
    <property type="match status" value="1"/>
</dbReference>
<protein>
    <recommendedName>
        <fullName evidence="6">O-GlcNAc transferase C-terminal domain-containing protein</fullName>
    </recommendedName>
</protein>
<dbReference type="Gene3D" id="3.40.50.2000">
    <property type="entry name" value="Glycogen Phosphorylase B"/>
    <property type="match status" value="1"/>
</dbReference>
<organism evidence="7 8">
    <name type="scientific">Limnofasciculus baicalensis BBK-W-15</name>
    <dbReference type="NCBI Taxonomy" id="2699891"/>
    <lineage>
        <taxon>Bacteria</taxon>
        <taxon>Bacillati</taxon>
        <taxon>Cyanobacteriota</taxon>
        <taxon>Cyanophyceae</taxon>
        <taxon>Coleofasciculales</taxon>
        <taxon>Coleofasciculaceae</taxon>
        <taxon>Limnofasciculus</taxon>
        <taxon>Limnofasciculus baicalensis</taxon>
    </lineage>
</organism>
<dbReference type="InterPro" id="IPR029489">
    <property type="entry name" value="OGT/SEC/SPY_C"/>
</dbReference>
<dbReference type="PANTHER" id="PTHR44835">
    <property type="entry name" value="UDP-N-ACETYLGLUCOSAMINE--PEPTIDE N-ACETYLGLUCOSAMINYLTRANSFERASE SPINDLY-RELATED"/>
    <property type="match status" value="1"/>
</dbReference>
<reference evidence="7" key="1">
    <citation type="submission" date="2022-06" db="EMBL/GenBank/DDBJ databases">
        <title>New cyanobacteria of genus Symplocastrum in benthos of Lake Baikal.</title>
        <authorList>
            <person name="Sorokovikova E."/>
            <person name="Tikhonova I."/>
            <person name="Krasnopeev A."/>
            <person name="Evseev P."/>
            <person name="Gladkikh A."/>
            <person name="Belykh O."/>
        </authorList>
    </citation>
    <scope>NUCLEOTIDE SEQUENCE</scope>
    <source>
        <strain evidence="7">BBK-W-15</strain>
    </source>
</reference>
<dbReference type="Pfam" id="PF13844">
    <property type="entry name" value="Glyco_transf_41"/>
    <property type="match status" value="1"/>
</dbReference>
<evidence type="ECO:0000256" key="3">
    <source>
        <dbReference type="ARBA" id="ARBA00022679"/>
    </source>
</evidence>
<gene>
    <name evidence="7" type="ORF">NJ959_28895</name>
</gene>
<comment type="caution">
    <text evidence="7">The sequence shown here is derived from an EMBL/GenBank/DDBJ whole genome shotgun (WGS) entry which is preliminary data.</text>
</comment>
<keyword evidence="4" id="KW-0677">Repeat</keyword>
<evidence type="ECO:0000259" key="6">
    <source>
        <dbReference type="Pfam" id="PF13844"/>
    </source>
</evidence>
<proteinExistence type="predicted"/>
<keyword evidence="5" id="KW-0802">TPR repeat</keyword>
<dbReference type="SUPFAM" id="SSF53756">
    <property type="entry name" value="UDP-Glycosyltransferase/glycogen phosphorylase"/>
    <property type="match status" value="1"/>
</dbReference>
<evidence type="ECO:0000313" key="7">
    <source>
        <dbReference type="EMBL" id="MCP2732455.1"/>
    </source>
</evidence>
<evidence type="ECO:0000256" key="4">
    <source>
        <dbReference type="ARBA" id="ARBA00022737"/>
    </source>
</evidence>
<dbReference type="InterPro" id="IPR051939">
    <property type="entry name" value="Glycosyltr_41/O-GlcNAc_trsf"/>
</dbReference>
<dbReference type="AlphaFoldDB" id="A0AAE3GXJ9"/>
<comment type="pathway">
    <text evidence="1">Protein modification; protein glycosylation.</text>
</comment>
<dbReference type="EMBL" id="JAMZMM010000606">
    <property type="protein sequence ID" value="MCP2732455.1"/>
    <property type="molecule type" value="Genomic_DNA"/>
</dbReference>
<keyword evidence="3" id="KW-0808">Transferase</keyword>
<keyword evidence="2" id="KW-0328">Glycosyltransferase</keyword>
<sequence>MSLPPCLTKKHITFGSFNNFAKITPAVIHYWSEILNSVPGSRIVLKNNYNFDQKSEYYWYELLKKGGIDKANVELVSRLPDSKQHLAFYQNIDIALDIFPYNGTTTTCEALWMGVPVITLAGKTHVSRVGVSLLSVIGLEELIDHSPEEYVQKAVALANHQQRLEELRSTLRRRMQSAPLTNASLIAQSLEDAYRQMWRNWCDTQDSVKVSSQELRSLQITGEKDIATAKAVRTQGVEHHRP</sequence>
<accession>A0AAE3GXJ9</accession>
<keyword evidence="8" id="KW-1185">Reference proteome</keyword>
<evidence type="ECO:0000256" key="5">
    <source>
        <dbReference type="ARBA" id="ARBA00022803"/>
    </source>
</evidence>
<dbReference type="Proteomes" id="UP001204953">
    <property type="component" value="Unassembled WGS sequence"/>
</dbReference>